<evidence type="ECO:0000313" key="12">
    <source>
        <dbReference type="Proteomes" id="UP000094873"/>
    </source>
</evidence>
<dbReference type="AlphaFoldDB" id="A0AA91FQB7"/>
<protein>
    <recommendedName>
        <fullName evidence="7 9">Uroporphyrinogen-III synthase</fullName>
        <ecNumber evidence="3 9">4.2.1.75</ecNumber>
    </recommendedName>
</protein>
<evidence type="ECO:0000259" key="10">
    <source>
        <dbReference type="Pfam" id="PF02602"/>
    </source>
</evidence>
<evidence type="ECO:0000256" key="9">
    <source>
        <dbReference type="RuleBase" id="RU366031"/>
    </source>
</evidence>
<evidence type="ECO:0000256" key="1">
    <source>
        <dbReference type="ARBA" id="ARBA00004772"/>
    </source>
</evidence>
<dbReference type="Proteomes" id="UP000094873">
    <property type="component" value="Unassembled WGS sequence"/>
</dbReference>
<dbReference type="InterPro" id="IPR036108">
    <property type="entry name" value="4pyrrol_syn_uPrphyn_synt_sf"/>
</dbReference>
<evidence type="ECO:0000256" key="5">
    <source>
        <dbReference type="ARBA" id="ARBA00023244"/>
    </source>
</evidence>
<evidence type="ECO:0000256" key="6">
    <source>
        <dbReference type="ARBA" id="ARBA00037589"/>
    </source>
</evidence>
<keyword evidence="12" id="KW-1185">Reference proteome</keyword>
<comment type="catalytic activity">
    <reaction evidence="8 9">
        <text>hydroxymethylbilane = uroporphyrinogen III + H2O</text>
        <dbReference type="Rhea" id="RHEA:18965"/>
        <dbReference type="ChEBI" id="CHEBI:15377"/>
        <dbReference type="ChEBI" id="CHEBI:57308"/>
        <dbReference type="ChEBI" id="CHEBI:57845"/>
        <dbReference type="EC" id="4.2.1.75"/>
    </reaction>
</comment>
<dbReference type="GO" id="GO:0004852">
    <property type="term" value="F:uroporphyrinogen-III synthase activity"/>
    <property type="evidence" value="ECO:0007669"/>
    <property type="project" value="UniProtKB-UniRule"/>
</dbReference>
<dbReference type="RefSeq" id="WP_066006922.1">
    <property type="nucleotide sequence ID" value="NZ_CP053848.1"/>
</dbReference>
<dbReference type="EC" id="4.2.1.75" evidence="3 9"/>
<comment type="pathway">
    <text evidence="1 9">Porphyrin-containing compound metabolism; protoporphyrin-IX biosynthesis; coproporphyrinogen-III from 5-aminolevulinate: step 3/4.</text>
</comment>
<dbReference type="InterPro" id="IPR039793">
    <property type="entry name" value="UROS/Hem4"/>
</dbReference>
<evidence type="ECO:0000256" key="8">
    <source>
        <dbReference type="ARBA" id="ARBA00048617"/>
    </source>
</evidence>
<evidence type="ECO:0000313" key="11">
    <source>
        <dbReference type="EMBL" id="OCX43393.1"/>
    </source>
</evidence>
<dbReference type="Pfam" id="PF02602">
    <property type="entry name" value="HEM4"/>
    <property type="match status" value="1"/>
</dbReference>
<keyword evidence="4 9" id="KW-0456">Lyase</keyword>
<gene>
    <name evidence="11" type="ORF">A7X81_00310</name>
</gene>
<evidence type="ECO:0000256" key="4">
    <source>
        <dbReference type="ARBA" id="ARBA00023239"/>
    </source>
</evidence>
<dbReference type="PANTHER" id="PTHR38042">
    <property type="entry name" value="UROPORPHYRINOGEN-III SYNTHASE, CHLOROPLASTIC"/>
    <property type="match status" value="1"/>
</dbReference>
<proteinExistence type="inferred from homology"/>
<comment type="function">
    <text evidence="6 9">Catalyzes cyclization of the linear tetrapyrrole, hydroxymethylbilane, to the macrocyclic uroporphyrinogen III.</text>
</comment>
<dbReference type="EMBL" id="LXSU01000071">
    <property type="protein sequence ID" value="OCX43393.1"/>
    <property type="molecule type" value="Genomic_DNA"/>
</dbReference>
<organism evidence="11 12">
    <name type="scientific">Campylobacter ornithocola</name>
    <dbReference type="NCBI Taxonomy" id="1848766"/>
    <lineage>
        <taxon>Bacteria</taxon>
        <taxon>Pseudomonadati</taxon>
        <taxon>Campylobacterota</taxon>
        <taxon>Epsilonproteobacteria</taxon>
        <taxon>Campylobacterales</taxon>
        <taxon>Campylobacteraceae</taxon>
        <taxon>Campylobacter</taxon>
    </lineage>
</organism>
<dbReference type="SUPFAM" id="SSF69618">
    <property type="entry name" value="HemD-like"/>
    <property type="match status" value="1"/>
</dbReference>
<comment type="similarity">
    <text evidence="2 9">Belongs to the uroporphyrinogen-III synthase family.</text>
</comment>
<dbReference type="PANTHER" id="PTHR38042:SF1">
    <property type="entry name" value="UROPORPHYRINOGEN-III SYNTHASE, CHLOROPLASTIC"/>
    <property type="match status" value="1"/>
</dbReference>
<reference evidence="11 12" key="1">
    <citation type="submission" date="2016-05" db="EMBL/GenBank/DDBJ databases">
        <authorList>
            <person name="Caceres A."/>
            <person name="Munoz I."/>
            <person name="Iraola G."/>
            <person name="Diaz-Viraque F."/>
            <person name="Greif G."/>
            <person name="Collado L."/>
        </authorList>
    </citation>
    <scope>NUCLEOTIDE SEQUENCE [LARGE SCALE GENOMIC DNA]</scope>
    <source>
        <strain evidence="11 12">WBE38</strain>
    </source>
</reference>
<keyword evidence="5 9" id="KW-0627">Porphyrin biosynthesis</keyword>
<comment type="caution">
    <text evidence="11">The sequence shown here is derived from an EMBL/GenBank/DDBJ whole genome shotgun (WGS) entry which is preliminary data.</text>
</comment>
<dbReference type="InterPro" id="IPR003754">
    <property type="entry name" value="4pyrrol_synth_uPrphyn_synth"/>
</dbReference>
<dbReference type="Gene3D" id="3.40.50.10090">
    <property type="match status" value="2"/>
</dbReference>
<dbReference type="GO" id="GO:0006780">
    <property type="term" value="P:uroporphyrinogen III biosynthetic process"/>
    <property type="evidence" value="ECO:0007669"/>
    <property type="project" value="UniProtKB-UniRule"/>
</dbReference>
<evidence type="ECO:0000256" key="2">
    <source>
        <dbReference type="ARBA" id="ARBA00008133"/>
    </source>
</evidence>
<dbReference type="CDD" id="cd06578">
    <property type="entry name" value="HemD"/>
    <property type="match status" value="1"/>
</dbReference>
<evidence type="ECO:0000256" key="3">
    <source>
        <dbReference type="ARBA" id="ARBA00013109"/>
    </source>
</evidence>
<feature type="domain" description="Tetrapyrrole biosynthesis uroporphyrinogen III synthase" evidence="10">
    <location>
        <begin position="30"/>
        <end position="205"/>
    </location>
</feature>
<evidence type="ECO:0000256" key="7">
    <source>
        <dbReference type="ARBA" id="ARBA00040167"/>
    </source>
</evidence>
<accession>A0AA91FQB7</accession>
<name>A0AA91FQB7_9BACT</name>
<dbReference type="GO" id="GO:0006782">
    <property type="term" value="P:protoporphyrinogen IX biosynthetic process"/>
    <property type="evidence" value="ECO:0007669"/>
    <property type="project" value="UniProtKB-UniRule"/>
</dbReference>
<sequence>MMIYFIGDKEFDGVKTIRLNKIIHFNFEINLKEFDCLIISSKNALKALMSSKSKIDFDIKLYAVGQKSADFAKELGFKNVKYPSKAYGKSLASEFLSEFKNKKCLYLRAKKISSGLDEYLLKENVSLKQLIAYENIAIEPKKDELKIHHPSVFIFSAPSNIEQFLKFFALKKDDKVVVIGQSTALKLQNFENLYICKEQDLNSCLKLAKSLDL</sequence>